<proteinExistence type="predicted"/>
<comment type="caution">
    <text evidence="1">The sequence shown here is derived from an EMBL/GenBank/DDBJ whole genome shotgun (WGS) entry which is preliminary data.</text>
</comment>
<evidence type="ECO:0000313" key="1">
    <source>
        <dbReference type="EMBL" id="GBP85902.1"/>
    </source>
</evidence>
<evidence type="ECO:0000313" key="2">
    <source>
        <dbReference type="Proteomes" id="UP000299102"/>
    </source>
</evidence>
<dbReference type="AlphaFoldDB" id="A0A4C1ZES5"/>
<gene>
    <name evidence="1" type="ORF">EVAR_36070_1</name>
</gene>
<organism evidence="1 2">
    <name type="scientific">Eumeta variegata</name>
    <name type="common">Bagworm moth</name>
    <name type="synonym">Eumeta japonica</name>
    <dbReference type="NCBI Taxonomy" id="151549"/>
    <lineage>
        <taxon>Eukaryota</taxon>
        <taxon>Metazoa</taxon>
        <taxon>Ecdysozoa</taxon>
        <taxon>Arthropoda</taxon>
        <taxon>Hexapoda</taxon>
        <taxon>Insecta</taxon>
        <taxon>Pterygota</taxon>
        <taxon>Neoptera</taxon>
        <taxon>Endopterygota</taxon>
        <taxon>Lepidoptera</taxon>
        <taxon>Glossata</taxon>
        <taxon>Ditrysia</taxon>
        <taxon>Tineoidea</taxon>
        <taxon>Psychidae</taxon>
        <taxon>Oiketicinae</taxon>
        <taxon>Eumeta</taxon>
    </lineage>
</organism>
<dbReference type="Proteomes" id="UP000299102">
    <property type="component" value="Unassembled WGS sequence"/>
</dbReference>
<dbReference type="EMBL" id="BGZK01001766">
    <property type="protein sequence ID" value="GBP85902.1"/>
    <property type="molecule type" value="Genomic_DNA"/>
</dbReference>
<keyword evidence="2" id="KW-1185">Reference proteome</keyword>
<protein>
    <submittedName>
        <fullName evidence="1">Uncharacterized protein</fullName>
    </submittedName>
</protein>
<accession>A0A4C1ZES5</accession>
<name>A0A4C1ZES5_EUMVA</name>
<reference evidence="1 2" key="1">
    <citation type="journal article" date="2019" name="Commun. Biol.">
        <title>The bagworm genome reveals a unique fibroin gene that provides high tensile strength.</title>
        <authorList>
            <person name="Kono N."/>
            <person name="Nakamura H."/>
            <person name="Ohtoshi R."/>
            <person name="Tomita M."/>
            <person name="Numata K."/>
            <person name="Arakawa K."/>
        </authorList>
    </citation>
    <scope>NUCLEOTIDE SEQUENCE [LARGE SCALE GENOMIC DNA]</scope>
</reference>
<sequence length="132" mass="15081">MIPLYPRNRDIFLSKIHLYKVVKTRQVQTNASRPLVSPGAGAARRGRGRRANCPLVFRPPYIKLGCNKEVCSFENAIHHFAHHTPQEIRFRGDCEKKSEVRTYAAITEIAVTIIEFATGTRVETHNDRIQIL</sequence>